<sequence length="103" mass="12211">MWMGKRRVCGRRGRARHRRPPYHSTVSTPAWRVWHRFTAYFFALKPPLLGPPLLRMTQHHSTTAILFFALDLDLRLGTAPQSFMHDSRSWHAPQHFGHVEKWL</sequence>
<dbReference type="RefSeq" id="XP_018032647.1">
    <property type="nucleotide sequence ID" value="XM_018173351.1"/>
</dbReference>
<protein>
    <submittedName>
        <fullName evidence="1">Uncharacterized protein</fullName>
    </submittedName>
</protein>
<dbReference type="EMBL" id="KV441556">
    <property type="protein sequence ID" value="OAG02282.1"/>
    <property type="molecule type" value="Genomic_DNA"/>
</dbReference>
<dbReference type="InParanoid" id="A0A177C5X6"/>
<dbReference type="GeneID" id="28756837"/>
<name>A0A177C5X6_9PLEO</name>
<dbReference type="AlphaFoldDB" id="A0A177C5X6"/>
<evidence type="ECO:0000313" key="2">
    <source>
        <dbReference type="Proteomes" id="UP000077069"/>
    </source>
</evidence>
<evidence type="ECO:0000313" key="1">
    <source>
        <dbReference type="EMBL" id="OAG02282.1"/>
    </source>
</evidence>
<gene>
    <name evidence="1" type="ORF">CC84DRAFT_1008254</name>
</gene>
<proteinExistence type="predicted"/>
<reference evidence="1 2" key="1">
    <citation type="submission" date="2016-05" db="EMBL/GenBank/DDBJ databases">
        <title>Comparative analysis of secretome profiles of manganese(II)-oxidizing ascomycete fungi.</title>
        <authorList>
            <consortium name="DOE Joint Genome Institute"/>
            <person name="Zeiner C.A."/>
            <person name="Purvine S.O."/>
            <person name="Zink E.M."/>
            <person name="Wu S."/>
            <person name="Pasa-Tolic L."/>
            <person name="Chaput D.L."/>
            <person name="Haridas S."/>
            <person name="Grigoriev I.V."/>
            <person name="Santelli C.M."/>
            <person name="Hansel C.M."/>
        </authorList>
    </citation>
    <scope>NUCLEOTIDE SEQUENCE [LARGE SCALE GENOMIC DNA]</scope>
    <source>
        <strain evidence="1 2">AP3s5-JAC2a</strain>
    </source>
</reference>
<keyword evidence="2" id="KW-1185">Reference proteome</keyword>
<organism evidence="1 2">
    <name type="scientific">Paraphaeosphaeria sporulosa</name>
    <dbReference type="NCBI Taxonomy" id="1460663"/>
    <lineage>
        <taxon>Eukaryota</taxon>
        <taxon>Fungi</taxon>
        <taxon>Dikarya</taxon>
        <taxon>Ascomycota</taxon>
        <taxon>Pezizomycotina</taxon>
        <taxon>Dothideomycetes</taxon>
        <taxon>Pleosporomycetidae</taxon>
        <taxon>Pleosporales</taxon>
        <taxon>Massarineae</taxon>
        <taxon>Didymosphaeriaceae</taxon>
        <taxon>Paraphaeosphaeria</taxon>
    </lineage>
</organism>
<accession>A0A177C5X6</accession>
<dbReference type="Proteomes" id="UP000077069">
    <property type="component" value="Unassembled WGS sequence"/>
</dbReference>